<evidence type="ECO:0000313" key="7">
    <source>
        <dbReference type="EMBL" id="KAJ5733565.1"/>
    </source>
</evidence>
<dbReference type="InterPro" id="IPR036397">
    <property type="entry name" value="RNaseH_sf"/>
</dbReference>
<dbReference type="GO" id="GO:0004527">
    <property type="term" value="F:exonuclease activity"/>
    <property type="evidence" value="ECO:0007669"/>
    <property type="project" value="UniProtKB-KW"/>
</dbReference>
<organism evidence="7 8">
    <name type="scientific">Penicillium malachiteum</name>
    <dbReference type="NCBI Taxonomy" id="1324776"/>
    <lineage>
        <taxon>Eukaryota</taxon>
        <taxon>Fungi</taxon>
        <taxon>Dikarya</taxon>
        <taxon>Ascomycota</taxon>
        <taxon>Pezizomycotina</taxon>
        <taxon>Eurotiomycetes</taxon>
        <taxon>Eurotiomycetidae</taxon>
        <taxon>Eurotiales</taxon>
        <taxon>Aspergillaceae</taxon>
        <taxon>Penicillium</taxon>
    </lineage>
</organism>
<evidence type="ECO:0000259" key="6">
    <source>
        <dbReference type="SMART" id="SM00479"/>
    </source>
</evidence>
<dbReference type="InterPro" id="IPR047021">
    <property type="entry name" value="REXO1/3/4-like"/>
</dbReference>
<sequence>MVVQTDLAEVVLAADKKDKKDEKVPPLKHPGWDLVPIEEDRTNMEAMWGLVLPDAAYSDQGVGNYRTKWEMREVNDSRRCSKCRERYGNHKLPRHDAKGPIQVCFFHPGTIRNPLDANARWTCCGKNVFGKGCQSEGKHADYTQFVLDPRFNSLLQDREIFPTPELVHEARSAVVLKCETGVSNTGDNELIRVTAIDYYSGEILIDSLVWPDQPMLHYNPRFSGIQPKDMSDQFKERRTLRGREGARKALWKFIGLQTYVIMHQGHMDMGHLRWYHGRMVDTWELQKRMSGGRQPLEFKRLVKHLLGRQLPAYRGYASTLQEVMATRDLLRWHVKNLPQNLWTKPRVFTSAECHWHMNYDVLPGDTQIEVWWQILLAMRIFDD</sequence>
<gene>
    <name evidence="7" type="ORF">N7493_002351</name>
</gene>
<comment type="function">
    <text evidence="5">Exoribonuclease involved in ribosome biosynthesis. Involved in the processing of ITS1, the internal transcribed spacer localized between the 18S and 5.8S rRNAs.</text>
</comment>
<dbReference type="PANTHER" id="PTHR12801">
    <property type="entry name" value="RNA EXONUCLEASE REXO1 / RECO3 FAMILY MEMBER-RELATED"/>
    <property type="match status" value="1"/>
</dbReference>
<keyword evidence="2" id="KW-0540">Nuclease</keyword>
<dbReference type="GO" id="GO:0006364">
    <property type="term" value="P:rRNA processing"/>
    <property type="evidence" value="ECO:0007669"/>
    <property type="project" value="UniProtKB-KW"/>
</dbReference>
<feature type="domain" description="Exonuclease" evidence="6">
    <location>
        <begin position="172"/>
        <end position="339"/>
    </location>
</feature>
<reference evidence="7" key="1">
    <citation type="journal article" date="2023" name="IMA Fungus">
        <title>Comparative genomic study of the Penicillium genus elucidates a diverse pangenome and 15 lateral gene transfer events.</title>
        <authorList>
            <person name="Petersen C."/>
            <person name="Sorensen T."/>
            <person name="Nielsen M.R."/>
            <person name="Sondergaard T.E."/>
            <person name="Sorensen J.L."/>
            <person name="Fitzpatrick D.A."/>
            <person name="Frisvad J.C."/>
            <person name="Nielsen K.L."/>
        </authorList>
    </citation>
    <scope>NUCLEOTIDE SEQUENCE</scope>
    <source>
        <strain evidence="7">IBT 17514</strain>
    </source>
</reference>
<evidence type="ECO:0000256" key="5">
    <source>
        <dbReference type="ARBA" id="ARBA00025599"/>
    </source>
</evidence>
<dbReference type="GO" id="GO:0003676">
    <property type="term" value="F:nucleic acid binding"/>
    <property type="evidence" value="ECO:0007669"/>
    <property type="project" value="InterPro"/>
</dbReference>
<keyword evidence="3" id="KW-0378">Hydrolase</keyword>
<evidence type="ECO:0000256" key="2">
    <source>
        <dbReference type="ARBA" id="ARBA00022722"/>
    </source>
</evidence>
<dbReference type="Gene3D" id="3.30.420.10">
    <property type="entry name" value="Ribonuclease H-like superfamily/Ribonuclease H"/>
    <property type="match status" value="1"/>
</dbReference>
<dbReference type="GO" id="GO:0005634">
    <property type="term" value="C:nucleus"/>
    <property type="evidence" value="ECO:0007669"/>
    <property type="project" value="TreeGrafter"/>
</dbReference>
<dbReference type="Proteomes" id="UP001215712">
    <property type="component" value="Unassembled WGS sequence"/>
</dbReference>
<dbReference type="InterPro" id="IPR013520">
    <property type="entry name" value="Ribonucl_H"/>
</dbReference>
<dbReference type="SMART" id="SM00479">
    <property type="entry name" value="EXOIII"/>
    <property type="match status" value="1"/>
</dbReference>
<dbReference type="GO" id="GO:0000027">
    <property type="term" value="P:ribosomal large subunit assembly"/>
    <property type="evidence" value="ECO:0007669"/>
    <property type="project" value="TreeGrafter"/>
</dbReference>
<protein>
    <recommendedName>
        <fullName evidence="6">Exonuclease domain-containing protein</fullName>
    </recommendedName>
</protein>
<dbReference type="EMBL" id="JAQJAN010000003">
    <property type="protein sequence ID" value="KAJ5733565.1"/>
    <property type="molecule type" value="Genomic_DNA"/>
</dbReference>
<evidence type="ECO:0000256" key="1">
    <source>
        <dbReference type="ARBA" id="ARBA00022552"/>
    </source>
</evidence>
<keyword evidence="4" id="KW-0269">Exonuclease</keyword>
<comment type="caution">
    <text evidence="7">The sequence shown here is derived from an EMBL/GenBank/DDBJ whole genome shotgun (WGS) entry which is preliminary data.</text>
</comment>
<dbReference type="PANTHER" id="PTHR12801:SF45">
    <property type="entry name" value="RNA EXONUCLEASE 4"/>
    <property type="match status" value="1"/>
</dbReference>
<dbReference type="SUPFAM" id="SSF53098">
    <property type="entry name" value="Ribonuclease H-like"/>
    <property type="match status" value="1"/>
</dbReference>
<proteinExistence type="predicted"/>
<keyword evidence="1" id="KW-0698">rRNA processing</keyword>
<evidence type="ECO:0000256" key="3">
    <source>
        <dbReference type="ARBA" id="ARBA00022801"/>
    </source>
</evidence>
<keyword evidence="8" id="KW-1185">Reference proteome</keyword>
<name>A0AAD6HS22_9EURO</name>
<accession>A0AAD6HS22</accession>
<evidence type="ECO:0000256" key="4">
    <source>
        <dbReference type="ARBA" id="ARBA00022839"/>
    </source>
</evidence>
<reference evidence="7" key="2">
    <citation type="submission" date="2023-01" db="EMBL/GenBank/DDBJ databases">
        <authorList>
            <person name="Petersen C."/>
        </authorList>
    </citation>
    <scope>NUCLEOTIDE SEQUENCE</scope>
    <source>
        <strain evidence="7">IBT 17514</strain>
    </source>
</reference>
<dbReference type="InterPro" id="IPR012337">
    <property type="entry name" value="RNaseH-like_sf"/>
</dbReference>
<evidence type="ECO:0000313" key="8">
    <source>
        <dbReference type="Proteomes" id="UP001215712"/>
    </source>
</evidence>
<dbReference type="AlphaFoldDB" id="A0AAD6HS22"/>